<keyword evidence="3 9" id="KW-0812">Transmembrane</keyword>
<dbReference type="GO" id="GO:0006886">
    <property type="term" value="P:intracellular protein transport"/>
    <property type="evidence" value="ECO:0007669"/>
    <property type="project" value="InterPro"/>
</dbReference>
<dbReference type="GO" id="GO:0031201">
    <property type="term" value="C:SNARE complex"/>
    <property type="evidence" value="ECO:0007669"/>
    <property type="project" value="TreeGrafter"/>
</dbReference>
<dbReference type="SUPFAM" id="SSF58038">
    <property type="entry name" value="SNARE fusion complex"/>
    <property type="match status" value="1"/>
</dbReference>
<dbReference type="GO" id="GO:0006906">
    <property type="term" value="P:vesicle fusion"/>
    <property type="evidence" value="ECO:0007669"/>
    <property type="project" value="TreeGrafter"/>
</dbReference>
<name>A0A8J5L0C7_ZINOF</name>
<dbReference type="PANTHER" id="PTHR21230">
    <property type="entry name" value="VESICLE TRANSPORT V-SNARE PROTEIN VTI1-RELATED"/>
    <property type="match status" value="1"/>
</dbReference>
<accession>A0A8J5L0C7</accession>
<keyword evidence="4" id="KW-0653">Protein transport</keyword>
<dbReference type="InterPro" id="IPR012337">
    <property type="entry name" value="RNaseH-like_sf"/>
</dbReference>
<reference evidence="11 12" key="1">
    <citation type="submission" date="2020-08" db="EMBL/GenBank/DDBJ databases">
        <title>Plant Genome Project.</title>
        <authorList>
            <person name="Zhang R.-G."/>
        </authorList>
    </citation>
    <scope>NUCLEOTIDE SEQUENCE [LARGE SCALE GENOMIC DNA]</scope>
    <source>
        <tissue evidence="11">Rhizome</tissue>
    </source>
</reference>
<dbReference type="GO" id="GO:0031902">
    <property type="term" value="C:late endosome membrane"/>
    <property type="evidence" value="ECO:0007669"/>
    <property type="project" value="TreeGrafter"/>
</dbReference>
<sequence>MLALLARFYIWTKMENDVEAYVKTCLVCQQDKTERKKQAGLLQSLSISEKPWVSVSMDFISGFPKVDGISFIMVVVDRFSKYAIFIAAPSACPSDVAVELFYRHVVKFFGLPNDIVHPTFHVSFLKKYHADDMDPSRSCAKRAPPVVRKQFSEDVAEILNHRTFGMSKKNRRTEFLVLWKGKPKSEATWERDVTLWQFEKQIQAYLQKQSTRASTSSGGGVGMCARHAKQRVDLWQRASVIQAQVEREVDLTVTNRCEERTRGIRAFCQVWLAEFLAITMSEVFDGYERQYCEISATLSRKCTSALQLDGEIKKQKASEIKSGIDDAENLIRKMDLEARSLQPSIKAGLLAKLREYKSDLNNLKSELKRITNPNPNQAAREELLESGMADTLAASADQRGRLLVSTERLNHSTDRVKESRRTMLETEELGVSILQDLHQQRQSLLHAHGTLHGVDDNIGKSRKILTSMSRRMDRNKWIIGGIIAALVFAILIILYFKLVH</sequence>
<dbReference type="InterPro" id="IPR038407">
    <property type="entry name" value="v-SNARE_N_sf"/>
</dbReference>
<dbReference type="Gene3D" id="1.20.58.400">
    <property type="entry name" value="t-snare proteins"/>
    <property type="match status" value="1"/>
</dbReference>
<evidence type="ECO:0000256" key="6">
    <source>
        <dbReference type="ARBA" id="ARBA00023054"/>
    </source>
</evidence>
<dbReference type="InterPro" id="IPR023780">
    <property type="entry name" value="Chromo_domain"/>
</dbReference>
<dbReference type="SUPFAM" id="SSF53098">
    <property type="entry name" value="Ribonuclease H-like"/>
    <property type="match status" value="1"/>
</dbReference>
<dbReference type="GO" id="GO:0005794">
    <property type="term" value="C:Golgi apparatus"/>
    <property type="evidence" value="ECO:0007669"/>
    <property type="project" value="TreeGrafter"/>
</dbReference>
<proteinExistence type="inferred from homology"/>
<keyword evidence="7 9" id="KW-0472">Membrane</keyword>
<dbReference type="GO" id="GO:0005789">
    <property type="term" value="C:endoplasmic reticulum membrane"/>
    <property type="evidence" value="ECO:0007669"/>
    <property type="project" value="TreeGrafter"/>
</dbReference>
<dbReference type="Gene3D" id="1.20.5.110">
    <property type="match status" value="1"/>
</dbReference>
<dbReference type="InterPro" id="IPR036397">
    <property type="entry name" value="RNaseH_sf"/>
</dbReference>
<protein>
    <recommendedName>
        <fullName evidence="10">Chromo domain-containing protein</fullName>
    </recommendedName>
</protein>
<gene>
    <name evidence="11" type="ORF">ZIOFF_031512</name>
</gene>
<evidence type="ECO:0000256" key="5">
    <source>
        <dbReference type="ARBA" id="ARBA00022989"/>
    </source>
</evidence>
<dbReference type="Pfam" id="PF00385">
    <property type="entry name" value="Chromo"/>
    <property type="match status" value="1"/>
</dbReference>
<comment type="caution">
    <text evidence="11">The sequence shown here is derived from an EMBL/GenBank/DDBJ whole genome shotgun (WGS) entry which is preliminary data.</text>
</comment>
<dbReference type="FunFam" id="1.20.58.400:FF:000001">
    <property type="entry name" value="Vesicle transport through interaction with t-SNAREs homolog 1A"/>
    <property type="match status" value="1"/>
</dbReference>
<evidence type="ECO:0000256" key="7">
    <source>
        <dbReference type="ARBA" id="ARBA00023136"/>
    </source>
</evidence>
<keyword evidence="5 9" id="KW-1133">Transmembrane helix</keyword>
<keyword evidence="6" id="KW-0175">Coiled coil</keyword>
<dbReference type="EMBL" id="JACMSC010000009">
    <property type="protein sequence ID" value="KAG6506194.1"/>
    <property type="molecule type" value="Genomic_DNA"/>
</dbReference>
<dbReference type="Pfam" id="PF12352">
    <property type="entry name" value="V-SNARE_C"/>
    <property type="match status" value="1"/>
</dbReference>
<evidence type="ECO:0000313" key="12">
    <source>
        <dbReference type="Proteomes" id="UP000734854"/>
    </source>
</evidence>
<evidence type="ECO:0000256" key="2">
    <source>
        <dbReference type="ARBA" id="ARBA00022448"/>
    </source>
</evidence>
<dbReference type="InterPro" id="IPR007705">
    <property type="entry name" value="Vesicle_trsprt_v-SNARE_N"/>
</dbReference>
<dbReference type="FunFam" id="1.20.5.110:FF:000002">
    <property type="entry name" value="Vesicle transport through interaction with t-SNAREsB"/>
    <property type="match status" value="1"/>
</dbReference>
<dbReference type="GO" id="GO:0000149">
    <property type="term" value="F:SNARE binding"/>
    <property type="evidence" value="ECO:0007669"/>
    <property type="project" value="TreeGrafter"/>
</dbReference>
<dbReference type="Proteomes" id="UP000734854">
    <property type="component" value="Unassembled WGS sequence"/>
</dbReference>
<feature type="domain" description="Chromo" evidence="10">
    <location>
        <begin position="153"/>
        <end position="217"/>
    </location>
</feature>
<dbReference type="InterPro" id="IPR041588">
    <property type="entry name" value="Integrase_H2C2"/>
</dbReference>
<dbReference type="Gene3D" id="3.30.420.10">
    <property type="entry name" value="Ribonuclease H-like superfamily/Ribonuclease H"/>
    <property type="match status" value="1"/>
</dbReference>
<dbReference type="GO" id="GO:0012507">
    <property type="term" value="C:ER to Golgi transport vesicle membrane"/>
    <property type="evidence" value="ECO:0007669"/>
    <property type="project" value="TreeGrafter"/>
</dbReference>
<evidence type="ECO:0000256" key="3">
    <source>
        <dbReference type="ARBA" id="ARBA00022692"/>
    </source>
</evidence>
<dbReference type="SMART" id="SM00298">
    <property type="entry name" value="CHROMO"/>
    <property type="match status" value="1"/>
</dbReference>
<dbReference type="InterPro" id="IPR000953">
    <property type="entry name" value="Chromo/chromo_shadow_dom"/>
</dbReference>
<evidence type="ECO:0000256" key="1">
    <source>
        <dbReference type="ARBA" id="ARBA00006108"/>
    </source>
</evidence>
<comment type="similarity">
    <text evidence="1">Belongs to the VTI1 family.</text>
</comment>
<dbReference type="AlphaFoldDB" id="A0A8J5L0C7"/>
<dbReference type="InterPro" id="IPR010989">
    <property type="entry name" value="SNARE"/>
</dbReference>
<evidence type="ECO:0000256" key="8">
    <source>
        <dbReference type="ARBA" id="ARBA00060376"/>
    </source>
</evidence>
<dbReference type="SUPFAM" id="SSF54160">
    <property type="entry name" value="Chromo domain-like"/>
    <property type="match status" value="1"/>
</dbReference>
<keyword evidence="12" id="KW-1185">Reference proteome</keyword>
<dbReference type="PANTHER" id="PTHR21230:SF26">
    <property type="entry name" value="VESICLE TRANSPORT THROUGH INTERACTION WITH T-SNARES HOMOLOG 1A"/>
    <property type="match status" value="1"/>
</dbReference>
<keyword evidence="2" id="KW-0813">Transport</keyword>
<evidence type="ECO:0000259" key="10">
    <source>
        <dbReference type="PROSITE" id="PS50013"/>
    </source>
</evidence>
<dbReference type="GO" id="GO:0005484">
    <property type="term" value="F:SNAP receptor activity"/>
    <property type="evidence" value="ECO:0007669"/>
    <property type="project" value="TreeGrafter"/>
</dbReference>
<dbReference type="InterPro" id="IPR016197">
    <property type="entry name" value="Chromo-like_dom_sf"/>
</dbReference>
<comment type="subcellular location">
    <subcellularLocation>
        <location evidence="8">Prevacuolar compartment membrane</location>
        <topology evidence="8">Single-pass type IV membrane protein</topology>
    </subcellularLocation>
</comment>
<evidence type="ECO:0000256" key="4">
    <source>
        <dbReference type="ARBA" id="ARBA00022927"/>
    </source>
</evidence>
<dbReference type="PROSITE" id="PS50013">
    <property type="entry name" value="CHROMO_2"/>
    <property type="match status" value="1"/>
</dbReference>
<dbReference type="Pfam" id="PF17921">
    <property type="entry name" value="Integrase_H2C2"/>
    <property type="match status" value="1"/>
</dbReference>
<dbReference type="Pfam" id="PF05008">
    <property type="entry name" value="V-SNARE"/>
    <property type="match status" value="1"/>
</dbReference>
<feature type="transmembrane region" description="Helical" evidence="9">
    <location>
        <begin position="477"/>
        <end position="496"/>
    </location>
</feature>
<dbReference type="CDD" id="cd15862">
    <property type="entry name" value="SNARE_Vti1"/>
    <property type="match status" value="1"/>
</dbReference>
<dbReference type="Gene3D" id="2.40.50.40">
    <property type="match status" value="1"/>
</dbReference>
<evidence type="ECO:0000313" key="11">
    <source>
        <dbReference type="EMBL" id="KAG6506194.1"/>
    </source>
</evidence>
<dbReference type="GO" id="GO:0003676">
    <property type="term" value="F:nucleic acid binding"/>
    <property type="evidence" value="ECO:0007669"/>
    <property type="project" value="InterPro"/>
</dbReference>
<dbReference type="SUPFAM" id="SSF47661">
    <property type="entry name" value="t-snare proteins"/>
    <property type="match status" value="1"/>
</dbReference>
<dbReference type="Gene3D" id="1.10.340.70">
    <property type="match status" value="1"/>
</dbReference>
<organism evidence="11 12">
    <name type="scientific">Zingiber officinale</name>
    <name type="common">Ginger</name>
    <name type="synonym">Amomum zingiber</name>
    <dbReference type="NCBI Taxonomy" id="94328"/>
    <lineage>
        <taxon>Eukaryota</taxon>
        <taxon>Viridiplantae</taxon>
        <taxon>Streptophyta</taxon>
        <taxon>Embryophyta</taxon>
        <taxon>Tracheophyta</taxon>
        <taxon>Spermatophyta</taxon>
        <taxon>Magnoliopsida</taxon>
        <taxon>Liliopsida</taxon>
        <taxon>Zingiberales</taxon>
        <taxon>Zingiberaceae</taxon>
        <taxon>Zingiber</taxon>
    </lineage>
</organism>
<evidence type="ECO:0000256" key="9">
    <source>
        <dbReference type="SAM" id="Phobius"/>
    </source>
</evidence>